<accession>A0A6C0E8M4</accession>
<dbReference type="EMBL" id="MN739751">
    <property type="protein sequence ID" value="QHT24920.1"/>
    <property type="molecule type" value="Genomic_DNA"/>
</dbReference>
<sequence length="936" mass="111963">MTSLLTLLYLDAETLKTYDLNSIDVDDFLCGKSIFDTIDGLEIPSDILDSIRDHDIPPRISGEAITFNIITLTVIDYLLHDNYNFVPFLNRLIKSTTKIPSEDDLYKLYKVLIYFDNSKILKSIITQFDHPELLCNTYHNMDANNDLNYLEFAWYCNSYKCFKFLKNLFKNEYMTDYYTFINKLCTVRENDIYIRKPSLNSNLEEFSRFKKWVGRKIYSNFLKNDVLPILKNLVNKKNDNESKWDKVEICSHSIIYISKYAILTYSYGLLDGILDIYLKDYIYYYGTEYESKDAYENDIINSIINTIIVEHCPKLWVVLLNKCKMCHPPYTFWKSLVEKLLVAYFNMFEANPNIPAKNIDKKYKLKNYWGSPKDRRYSYVVYFDKLFKIIESSDVKNKLLIDTHNDSSKNIKLDEFLVSLPNNLNFLKKLKINWNAENKPYIINAYRYSDNKTIEWLLRKIMHYNLIFDQCVLQRHNSNLVYDTMISFNPFLAALCNPNINVLKKVLEDYHKKKFEKYPDGLMNWFIDPILYSIVLFDNKYCNLKHTIKKLELIKDIFRENIVHDTVNAHAILNNYIGFLVYVPNINLKLAKKCLDLIMYILEINDYGQWYCQCIENCNHNCVRMVHNKEINLKYFIMELFLDHPSRFDLTPDQKIRILKHIILDAGHGYLSNFICSTTDPNYVRICELLSFEKQKIYVDQPIHQTVVDKYLFSKINMFQPYYVTNYFSRTKSSVIKQNFLDMYNNKSNTNSQCNECLKTEYDCFLEKIHILKEIFQVNLDNYLNIFSKYLNNITNRKIVRYILFKWINIGMHHLSNINMIYINHPLHPDLIAWNSMIFTFHRYFIRKRIMFLKNHRENMFKTIQEIVYRPPIEDAFKSKYPVLANGSRMYQFALANFYLNKEGLDEIEENDDELIYKTYLLYKQRDNLQRIKNKN</sequence>
<evidence type="ECO:0000313" key="1">
    <source>
        <dbReference type="EMBL" id="QHT24920.1"/>
    </source>
</evidence>
<reference evidence="1" key="1">
    <citation type="journal article" date="2020" name="Nature">
        <title>Giant virus diversity and host interactions through global metagenomics.</title>
        <authorList>
            <person name="Schulz F."/>
            <person name="Roux S."/>
            <person name="Paez-Espino D."/>
            <person name="Jungbluth S."/>
            <person name="Walsh D.A."/>
            <person name="Denef V.J."/>
            <person name="McMahon K.D."/>
            <person name="Konstantinidis K.T."/>
            <person name="Eloe-Fadrosh E.A."/>
            <person name="Kyrpides N.C."/>
            <person name="Woyke T."/>
        </authorList>
    </citation>
    <scope>NUCLEOTIDE SEQUENCE</scope>
    <source>
        <strain evidence="1">GVMAG-M-3300023179-150</strain>
    </source>
</reference>
<name>A0A6C0E8M4_9ZZZZ</name>
<organism evidence="1">
    <name type="scientific">viral metagenome</name>
    <dbReference type="NCBI Taxonomy" id="1070528"/>
    <lineage>
        <taxon>unclassified sequences</taxon>
        <taxon>metagenomes</taxon>
        <taxon>organismal metagenomes</taxon>
    </lineage>
</organism>
<proteinExistence type="predicted"/>
<dbReference type="AlphaFoldDB" id="A0A6C0E8M4"/>
<protein>
    <submittedName>
        <fullName evidence="1">Uncharacterized protein</fullName>
    </submittedName>
</protein>